<evidence type="ECO:0000313" key="4">
    <source>
        <dbReference type="RefSeq" id="XP_022236394.1"/>
    </source>
</evidence>
<proteinExistence type="predicted"/>
<sequence>SALVKDIQTTTEVTKHVPELSVSHPDTRFQPVVTREETLHQVLPPPAFVYNNETIKDVTRDLCIEVVMKLTADLAQETVIDQNTFLIGNFLLEESCLLMNREICKEVMKVELELKQQEAAEAEAQKQLEAAEAEAQKQQEAAEAEAQKQLEERKERVAELICNEVIDYVYMEDTRNLVRDTVEKERVILKEKLSTSVMEMILEDVLPTLSSSCAEAIYAEELALWKEKLAKLKKKVEMMQLRGKVLRWRKLCATRRRLEYARMTFPACPRMLGSSWDRTSGQHLCSETSVKVYERRRKTSHLLDTEICSNLIKDKIKWMPLDLGSLVWSHMPSRSQPCRFEEPVTWKLIISLPQEGCSKSQDIDDAIVWLTTKFRKGYNLDYEKQNELVTTLNQSIYQVLDKQDKVAVSVKSIKGHVKNTSDIKHHLCGMSALLVVVPMTSAADKGSVKEGLSRARQLLPSFPPNPLVPVHFLVVQSDEEFDIPDEQSLFNDTSLPKYTVAIFRCHIHHLEASQQLAECVQWLVAHTASPANLTSKFLKDYIEDGVTKFVFNYVYQDLAEKMKQQCYWQVSHILVSQ</sequence>
<gene>
    <name evidence="4" type="primary">LOC106476956</name>
</gene>
<feature type="region of interest" description="Disordered" evidence="1">
    <location>
        <begin position="125"/>
        <end position="147"/>
    </location>
</feature>
<protein>
    <submittedName>
        <fullName evidence="4">Germinal-center associated nuclear protein-like</fullName>
    </submittedName>
</protein>
<organism evidence="3 4">
    <name type="scientific">Limulus polyphemus</name>
    <name type="common">Atlantic horseshoe crab</name>
    <dbReference type="NCBI Taxonomy" id="6850"/>
    <lineage>
        <taxon>Eukaryota</taxon>
        <taxon>Metazoa</taxon>
        <taxon>Ecdysozoa</taxon>
        <taxon>Arthropoda</taxon>
        <taxon>Chelicerata</taxon>
        <taxon>Merostomata</taxon>
        <taxon>Xiphosura</taxon>
        <taxon>Limulidae</taxon>
        <taxon>Limulus</taxon>
    </lineage>
</organism>
<evidence type="ECO:0000256" key="1">
    <source>
        <dbReference type="SAM" id="MobiDB-lite"/>
    </source>
</evidence>
<dbReference type="Pfam" id="PF16769">
    <property type="entry name" value="MCM3AP_GANP"/>
    <property type="match status" value="1"/>
</dbReference>
<dbReference type="RefSeq" id="XP_022236394.1">
    <property type="nucleotide sequence ID" value="XM_022380686.1"/>
</dbReference>
<dbReference type="GeneID" id="106476956"/>
<dbReference type="InterPro" id="IPR031907">
    <property type="entry name" value="MCM3AP_GANP"/>
</dbReference>
<keyword evidence="3" id="KW-1185">Reference proteome</keyword>
<feature type="domain" description="Germinal-centre associated nuclear protein MCM3AP" evidence="2">
    <location>
        <begin position="293"/>
        <end position="571"/>
    </location>
</feature>
<reference evidence="4" key="1">
    <citation type="submission" date="2025-08" db="UniProtKB">
        <authorList>
            <consortium name="RefSeq"/>
        </authorList>
    </citation>
    <scope>IDENTIFICATION</scope>
    <source>
        <tissue evidence="4">Muscle</tissue>
    </source>
</reference>
<evidence type="ECO:0000313" key="3">
    <source>
        <dbReference type="Proteomes" id="UP000694941"/>
    </source>
</evidence>
<evidence type="ECO:0000259" key="2">
    <source>
        <dbReference type="Pfam" id="PF16769"/>
    </source>
</evidence>
<dbReference type="Proteomes" id="UP000694941">
    <property type="component" value="Unplaced"/>
</dbReference>
<accession>A0ABM1RYD9</accession>
<name>A0ABM1RYD9_LIMPO</name>
<feature type="non-terminal residue" evidence="4">
    <location>
        <position position="1"/>
    </location>
</feature>